<proteinExistence type="predicted"/>
<dbReference type="AlphaFoldDB" id="A0AAD9Y6G4"/>
<sequence>MRGRCTQCLLKRHGAWRSTSVRPIRLHVGCLPRLPSFTSIVHTPVHNTSPFSSSLHTSTSPRSNFATHQPQILPNSKRTMSVNSAIAGLPAYNALDAYLTTGGDKKALDDTVQKYNDLAKAAESSLEDFLWDTYNAIFATAKQTPPEKQAPLVDFVHRLSETTVTGSDGQPLHLSDGVVWKDLPTFGWVARDLWNFDVTDASASKEDKTSWDNLAAFLAQLTSRASFSEGTPDPLDYSTYGLWALRTAFEEEHPAGADTSAALRQASLWIKYSGETLQKLAARDAKLEAKTGKAGGKFGGKEWRGFNEERWGVWTEAFMTTAQGEVADEEVKGLAAQAVGIMKK</sequence>
<evidence type="ECO:0000256" key="1">
    <source>
        <dbReference type="SAM" id="MobiDB-lite"/>
    </source>
</evidence>
<comment type="caution">
    <text evidence="2">The sequence shown here is derived from an EMBL/GenBank/DDBJ whole genome shotgun (WGS) entry which is preliminary data.</text>
</comment>
<accession>A0AAD9Y6G4</accession>
<protein>
    <submittedName>
        <fullName evidence="2">Uncharacterized protein</fullName>
    </submittedName>
</protein>
<dbReference type="EMBL" id="VYYT01000384">
    <property type="protein sequence ID" value="KAK2738350.1"/>
    <property type="molecule type" value="Genomic_DNA"/>
</dbReference>
<dbReference type="PANTHER" id="PTHR38797:SF6">
    <property type="match status" value="1"/>
</dbReference>
<evidence type="ECO:0000313" key="2">
    <source>
        <dbReference type="EMBL" id="KAK2738350.1"/>
    </source>
</evidence>
<keyword evidence="3" id="KW-1185">Reference proteome</keyword>
<dbReference type="PANTHER" id="PTHR38797">
    <property type="entry name" value="NUCLEAR PORE COMPLEX PROTEIN NUP85-RELATED"/>
    <property type="match status" value="1"/>
</dbReference>
<reference evidence="2" key="1">
    <citation type="submission" date="2023-02" db="EMBL/GenBank/DDBJ databases">
        <title>Colletotrichum kahawae CIFC_Que2 genome sequencing and assembly.</title>
        <authorList>
            <person name="Baroncelli R."/>
        </authorList>
    </citation>
    <scope>NUCLEOTIDE SEQUENCE</scope>
    <source>
        <strain evidence="2">CIFC_Que2</strain>
    </source>
</reference>
<organism evidence="2 3">
    <name type="scientific">Colletotrichum kahawae</name>
    <name type="common">Coffee berry disease fungus</name>
    <dbReference type="NCBI Taxonomy" id="34407"/>
    <lineage>
        <taxon>Eukaryota</taxon>
        <taxon>Fungi</taxon>
        <taxon>Dikarya</taxon>
        <taxon>Ascomycota</taxon>
        <taxon>Pezizomycotina</taxon>
        <taxon>Sordariomycetes</taxon>
        <taxon>Hypocreomycetidae</taxon>
        <taxon>Glomerellales</taxon>
        <taxon>Glomerellaceae</taxon>
        <taxon>Colletotrichum</taxon>
        <taxon>Colletotrichum gloeosporioides species complex</taxon>
    </lineage>
</organism>
<gene>
    <name evidence="2" type="ORF">CKAH01_18772</name>
</gene>
<feature type="compositionally biased region" description="Low complexity" evidence="1">
    <location>
        <begin position="50"/>
        <end position="63"/>
    </location>
</feature>
<feature type="region of interest" description="Disordered" evidence="1">
    <location>
        <begin position="50"/>
        <end position="69"/>
    </location>
</feature>
<evidence type="ECO:0000313" key="3">
    <source>
        <dbReference type="Proteomes" id="UP001281614"/>
    </source>
</evidence>
<dbReference type="Proteomes" id="UP001281614">
    <property type="component" value="Unassembled WGS sequence"/>
</dbReference>
<dbReference type="InterPro" id="IPR053204">
    <property type="entry name" value="Oxopyrrolidines_Biosynth-assoc"/>
</dbReference>
<dbReference type="InterPro" id="IPR022085">
    <property type="entry name" value="OpdG"/>
</dbReference>
<name>A0AAD9Y6G4_COLKA</name>
<dbReference type="Pfam" id="PF12311">
    <property type="entry name" value="DUF3632"/>
    <property type="match status" value="1"/>
</dbReference>